<gene>
    <name evidence="2" type="ORF">SAMN05660964_01452</name>
</gene>
<dbReference type="RefSeq" id="WP_093066898.1">
    <property type="nucleotide sequence ID" value="NZ_FNQP01000007.1"/>
</dbReference>
<feature type="transmembrane region" description="Helical" evidence="1">
    <location>
        <begin position="110"/>
        <end position="130"/>
    </location>
</feature>
<accession>A0A1H4AQQ5</accession>
<feature type="transmembrane region" description="Helical" evidence="1">
    <location>
        <begin position="327"/>
        <end position="351"/>
    </location>
</feature>
<feature type="transmembrane region" description="Helical" evidence="1">
    <location>
        <begin position="151"/>
        <end position="172"/>
    </location>
</feature>
<feature type="transmembrane region" description="Helical" evidence="1">
    <location>
        <begin position="245"/>
        <end position="271"/>
    </location>
</feature>
<sequence length="591" mass="64810">MHTAAGFSALLWLLPPFALMVLVWGWINYKTLNDRKTHPDSFQQAIDWLREDNFSQLYLQTLGWLLDKISGLIDDAHKFDQVYVTSEHPKGFIRKTFGFNPFTAESYGNYLWLAHLYPVTAFLLAWAAGSDGQVGRVDWLKLGAGRLDLELWQRWLVIAGLVLAVAGSLWLVHRWAGWRQWLVLNVPFLVLAMVAAAFGKHHDHDFLSVFISGWGMFLLALIPAYGGGWLVGLPIYRSYQRTHEAFYGVVFTVAAAFAVVSAFAATFCAILANTASAFVVAVGGAIAVGISFAMVGGGVVAFALAFSFALPLAGFQPNVATTSNSELMAATAAVAAALVGAGIIIVVLGALQRWSERQDKAGWFWLLYSVVFFVVGYYLLSLTKESGDIVFLLFWVLLPLVCAPLDWVALGVTRGLLQAVRAGQHSGRVALGWAMVDLLLALVFLFLNAAVLVGVTALGNAIAGDTLVNINGILAGMRDDTRDSNYWWIYFMLLFTLLPTLIHFALAGGAIALWLPRKARLWLANGLERNHYKTFMAWLYLTFTPVVGFVLAPAGLLYGLWWLVNANGGWLGGHLLAWAGMLARFANPTMP</sequence>
<name>A0A1H4AQQ5_9GAMM</name>
<feature type="transmembrane region" description="Helical" evidence="1">
    <location>
        <begin position="363"/>
        <end position="380"/>
    </location>
</feature>
<feature type="transmembrane region" description="Helical" evidence="1">
    <location>
        <begin position="569"/>
        <end position="586"/>
    </location>
</feature>
<proteinExistence type="predicted"/>
<organism evidence="2 3">
    <name type="scientific">Thiothrix caldifontis</name>
    <dbReference type="NCBI Taxonomy" id="525918"/>
    <lineage>
        <taxon>Bacteria</taxon>
        <taxon>Pseudomonadati</taxon>
        <taxon>Pseudomonadota</taxon>
        <taxon>Gammaproteobacteria</taxon>
        <taxon>Thiotrichales</taxon>
        <taxon>Thiotrichaceae</taxon>
        <taxon>Thiothrix</taxon>
    </lineage>
</organism>
<evidence type="ECO:0000313" key="2">
    <source>
        <dbReference type="EMBL" id="SEA38118.1"/>
    </source>
</evidence>
<dbReference type="Proteomes" id="UP000199397">
    <property type="component" value="Unassembled WGS sequence"/>
</dbReference>
<feature type="transmembrane region" description="Helical" evidence="1">
    <location>
        <begin position="537"/>
        <end position="563"/>
    </location>
</feature>
<dbReference type="AlphaFoldDB" id="A0A1H4AQQ5"/>
<keyword evidence="1" id="KW-0812">Transmembrane</keyword>
<feature type="transmembrane region" description="Helical" evidence="1">
    <location>
        <begin position="278"/>
        <end position="307"/>
    </location>
</feature>
<dbReference type="STRING" id="525918.SAMN05660964_01452"/>
<feature type="transmembrane region" description="Helical" evidence="1">
    <location>
        <begin position="392"/>
        <end position="417"/>
    </location>
</feature>
<protein>
    <submittedName>
        <fullName evidence="2">Uncharacterized protein</fullName>
    </submittedName>
</protein>
<evidence type="ECO:0000256" key="1">
    <source>
        <dbReference type="SAM" id="Phobius"/>
    </source>
</evidence>
<feature type="transmembrane region" description="Helical" evidence="1">
    <location>
        <begin position="7"/>
        <end position="27"/>
    </location>
</feature>
<feature type="transmembrane region" description="Helical" evidence="1">
    <location>
        <begin position="206"/>
        <end position="225"/>
    </location>
</feature>
<feature type="transmembrane region" description="Helical" evidence="1">
    <location>
        <begin position="487"/>
        <end position="516"/>
    </location>
</feature>
<reference evidence="2 3" key="1">
    <citation type="submission" date="2016-10" db="EMBL/GenBank/DDBJ databases">
        <authorList>
            <person name="de Groot N.N."/>
        </authorList>
    </citation>
    <scope>NUCLEOTIDE SEQUENCE [LARGE SCALE GENOMIC DNA]</scope>
    <source>
        <strain evidence="2 3">DSM 21228</strain>
    </source>
</reference>
<dbReference type="EMBL" id="FNQP01000007">
    <property type="protein sequence ID" value="SEA38118.1"/>
    <property type="molecule type" value="Genomic_DNA"/>
</dbReference>
<keyword evidence="1" id="KW-0472">Membrane</keyword>
<dbReference type="OrthoDB" id="5954304at2"/>
<feature type="transmembrane region" description="Helical" evidence="1">
    <location>
        <begin position="429"/>
        <end position="451"/>
    </location>
</feature>
<evidence type="ECO:0000313" key="3">
    <source>
        <dbReference type="Proteomes" id="UP000199397"/>
    </source>
</evidence>
<keyword evidence="1" id="KW-1133">Transmembrane helix</keyword>
<keyword evidence="3" id="KW-1185">Reference proteome</keyword>
<feature type="transmembrane region" description="Helical" evidence="1">
    <location>
        <begin position="178"/>
        <end position="199"/>
    </location>
</feature>